<dbReference type="Proteomes" id="UP000641588">
    <property type="component" value="Unassembled WGS sequence"/>
</dbReference>
<dbReference type="RefSeq" id="WP_171655551.1">
    <property type="nucleotide sequence ID" value="NZ_WHOD01000109.1"/>
</dbReference>
<dbReference type="EMBL" id="WHOD01000109">
    <property type="protein sequence ID" value="NOU97315.1"/>
    <property type="molecule type" value="Genomic_DNA"/>
</dbReference>
<evidence type="ECO:0000259" key="1">
    <source>
        <dbReference type="PROSITE" id="PS51500"/>
    </source>
</evidence>
<keyword evidence="2" id="KW-0238">DNA-binding</keyword>
<dbReference type="GO" id="GO:0046983">
    <property type="term" value="F:protein dimerization activity"/>
    <property type="evidence" value="ECO:0007669"/>
    <property type="project" value="InterPro"/>
</dbReference>
<evidence type="ECO:0000313" key="2">
    <source>
        <dbReference type="EMBL" id="NOU97315.1"/>
    </source>
</evidence>
<organism evidence="2 3">
    <name type="scientific">Paenibacillus foliorum</name>
    <dbReference type="NCBI Taxonomy" id="2654974"/>
    <lineage>
        <taxon>Bacteria</taxon>
        <taxon>Bacillati</taxon>
        <taxon>Bacillota</taxon>
        <taxon>Bacilli</taxon>
        <taxon>Bacillales</taxon>
        <taxon>Paenibacillaceae</taxon>
        <taxon>Paenibacillus</taxon>
    </lineage>
</organism>
<keyword evidence="3" id="KW-1185">Reference proteome</keyword>
<name>A0A972K3T5_9BACL</name>
<reference evidence="2" key="1">
    <citation type="submission" date="2019-10" db="EMBL/GenBank/DDBJ databases">
        <title>Description of Paenibacillus glebae sp. nov.</title>
        <authorList>
            <person name="Carlier A."/>
            <person name="Qi S."/>
        </authorList>
    </citation>
    <scope>NUCLEOTIDE SEQUENCE</scope>
    <source>
        <strain evidence="2">LMG 31456</strain>
    </source>
</reference>
<dbReference type="AlphaFoldDB" id="A0A972K3T5"/>
<dbReference type="GO" id="GO:0006355">
    <property type="term" value="P:regulation of DNA-templated transcription"/>
    <property type="evidence" value="ECO:0007669"/>
    <property type="project" value="InterPro"/>
</dbReference>
<dbReference type="Pfam" id="PF08671">
    <property type="entry name" value="SinI"/>
    <property type="match status" value="1"/>
</dbReference>
<proteinExistence type="predicted"/>
<dbReference type="InterPro" id="IPR036281">
    <property type="entry name" value="SinR/SinI_dimer_dom_sf"/>
</dbReference>
<accession>A0A972K3T5</accession>
<gene>
    <name evidence="2" type="primary">sinI</name>
    <name evidence="2" type="ORF">GC093_29405</name>
</gene>
<feature type="domain" description="Sin" evidence="1">
    <location>
        <begin position="3"/>
        <end position="41"/>
    </location>
</feature>
<dbReference type="PROSITE" id="PS51500">
    <property type="entry name" value="SIN"/>
    <property type="match status" value="1"/>
</dbReference>
<comment type="caution">
    <text evidence="2">The sequence shown here is derived from an EMBL/GenBank/DDBJ whole genome shotgun (WGS) entry which is preliminary data.</text>
</comment>
<evidence type="ECO:0000313" key="3">
    <source>
        <dbReference type="Proteomes" id="UP000641588"/>
    </source>
</evidence>
<dbReference type="GO" id="GO:0003677">
    <property type="term" value="F:DNA binding"/>
    <property type="evidence" value="ECO:0007669"/>
    <property type="project" value="UniProtKB-KW"/>
</dbReference>
<dbReference type="SUPFAM" id="SSF47406">
    <property type="entry name" value="SinR repressor dimerisation domain-like"/>
    <property type="match status" value="1"/>
</dbReference>
<dbReference type="InterPro" id="IPR010981">
    <property type="entry name" value="SinR/SinI_dimer_dom"/>
</dbReference>
<sequence length="61" mass="7072">MNVANLSDNKELDEEWIELILAARNLELSVDEIRAFFKRPTYMAENLAHVKQVLHLSECSL</sequence>
<protein>
    <submittedName>
        <fullName evidence="2">DNA-binding anti-repressor SinI</fullName>
    </submittedName>
</protein>